<gene>
    <name evidence="3" type="ORF">NQ318_000858</name>
</gene>
<feature type="region of interest" description="Disordered" evidence="1">
    <location>
        <begin position="1"/>
        <end position="21"/>
    </location>
</feature>
<name>A0AAV8XNW7_9CUCU</name>
<proteinExistence type="predicted"/>
<dbReference type="EMBL" id="JAPWTK010000410">
    <property type="protein sequence ID" value="KAJ8940765.1"/>
    <property type="molecule type" value="Genomic_DNA"/>
</dbReference>
<dbReference type="GO" id="GO:0003676">
    <property type="term" value="F:nucleic acid binding"/>
    <property type="evidence" value="ECO:0007669"/>
    <property type="project" value="InterPro"/>
</dbReference>
<reference evidence="3" key="1">
    <citation type="journal article" date="2023" name="Insect Mol. Biol.">
        <title>Genome sequencing provides insights into the evolution of gene families encoding plant cell wall-degrading enzymes in longhorned beetles.</title>
        <authorList>
            <person name="Shin N.R."/>
            <person name="Okamura Y."/>
            <person name="Kirsch R."/>
            <person name="Pauchet Y."/>
        </authorList>
    </citation>
    <scope>NUCLEOTIDE SEQUENCE</scope>
    <source>
        <strain evidence="3">AMC_N1</strain>
    </source>
</reference>
<dbReference type="Proteomes" id="UP001162162">
    <property type="component" value="Unassembled WGS sequence"/>
</dbReference>
<accession>A0AAV8XNW7</accession>
<feature type="region of interest" description="Disordered" evidence="1">
    <location>
        <begin position="201"/>
        <end position="476"/>
    </location>
</feature>
<feature type="transmembrane region" description="Helical" evidence="2">
    <location>
        <begin position="488"/>
        <end position="507"/>
    </location>
</feature>
<keyword evidence="2" id="KW-0812">Transmembrane</keyword>
<evidence type="ECO:0000313" key="4">
    <source>
        <dbReference type="Proteomes" id="UP001162162"/>
    </source>
</evidence>
<evidence type="ECO:0000313" key="3">
    <source>
        <dbReference type="EMBL" id="KAJ8940765.1"/>
    </source>
</evidence>
<dbReference type="InterPro" id="IPR036397">
    <property type="entry name" value="RNaseH_sf"/>
</dbReference>
<dbReference type="Gene3D" id="3.30.420.10">
    <property type="entry name" value="Ribonuclease H-like superfamily/Ribonuclease H"/>
    <property type="match status" value="1"/>
</dbReference>
<organism evidence="3 4">
    <name type="scientific">Aromia moschata</name>
    <dbReference type="NCBI Taxonomy" id="1265417"/>
    <lineage>
        <taxon>Eukaryota</taxon>
        <taxon>Metazoa</taxon>
        <taxon>Ecdysozoa</taxon>
        <taxon>Arthropoda</taxon>
        <taxon>Hexapoda</taxon>
        <taxon>Insecta</taxon>
        <taxon>Pterygota</taxon>
        <taxon>Neoptera</taxon>
        <taxon>Endopterygota</taxon>
        <taxon>Coleoptera</taxon>
        <taxon>Polyphaga</taxon>
        <taxon>Cucujiformia</taxon>
        <taxon>Chrysomeloidea</taxon>
        <taxon>Cerambycidae</taxon>
        <taxon>Cerambycinae</taxon>
        <taxon>Callichromatini</taxon>
        <taxon>Aromia</taxon>
    </lineage>
</organism>
<protein>
    <submittedName>
        <fullName evidence="3">Uncharacterized protein</fullName>
    </submittedName>
</protein>
<dbReference type="AlphaFoldDB" id="A0AAV8XNW7"/>
<keyword evidence="2" id="KW-1133">Transmembrane helix</keyword>
<keyword evidence="4" id="KW-1185">Reference proteome</keyword>
<feature type="compositionally biased region" description="Basic residues" evidence="1">
    <location>
        <begin position="350"/>
        <end position="359"/>
    </location>
</feature>
<comment type="caution">
    <text evidence="3">The sequence shown here is derived from an EMBL/GenBank/DDBJ whole genome shotgun (WGS) entry which is preliminary data.</text>
</comment>
<keyword evidence="2" id="KW-0472">Membrane</keyword>
<evidence type="ECO:0000256" key="2">
    <source>
        <dbReference type="SAM" id="Phobius"/>
    </source>
</evidence>
<feature type="compositionally biased region" description="Basic residues" evidence="1">
    <location>
        <begin position="303"/>
        <end position="312"/>
    </location>
</feature>
<sequence>MESKHRNRTDRVTWYTDGSKTQQGTGAGIYNETEKLQYSIPLGKYASVFQAEVYAIAEVVPVNLRVKRNAWSGKCGHFFDDGDPKFYFFFPVFHPIQYKSNPIQSNPKDSYIICEVGLRPTVGRKKVPNGVGKGFFRSKRAKRAKRTVKFFECLSVGFSRRPQARKSENFPVFSGGSRYLESSPRARIDHAQIVTAKTTPLPDRSWYTDHSSAGTWTHKKKRHTNERPSLDRYAFGPTAPQSACAEASRRSSHTPDRRAPPDDMAPHSLQATAPGPTRRDRLHRPFQRTVPGSTMLEPTRREPRYHRIRPTHPTKELRQPTTSGSDLRAQINRASGSRTRPGPGQTPVSSHHHDRRKCCRPGAVHSYQRRTTPRTRPGPPTDHPWPLLTNYGALSNRHDHLMPTPTPPARLSHEPQPTEAGRRQPPPRIPAVSHGHGHPTPTSPPALPNRSPRRLGRRDPPRRPGSATEELPRSSEENVPLLLILSQLHSPFQAIVIFVFLHISCILKKKKQFYRK</sequence>
<feature type="compositionally biased region" description="Basic and acidic residues" evidence="1">
    <location>
        <begin position="247"/>
        <end position="265"/>
    </location>
</feature>
<evidence type="ECO:0000256" key="1">
    <source>
        <dbReference type="SAM" id="MobiDB-lite"/>
    </source>
</evidence>